<evidence type="ECO:0000313" key="2">
    <source>
        <dbReference type="EMBL" id="MBG6138008.1"/>
    </source>
</evidence>
<proteinExistence type="predicted"/>
<name>A0A8J7GJZ5_9ACTN</name>
<dbReference type="RefSeq" id="WP_197004811.1">
    <property type="nucleotide sequence ID" value="NZ_BONS01000017.1"/>
</dbReference>
<feature type="transmembrane region" description="Helical" evidence="1">
    <location>
        <begin position="343"/>
        <end position="366"/>
    </location>
</feature>
<feature type="transmembrane region" description="Helical" evidence="1">
    <location>
        <begin position="421"/>
        <end position="440"/>
    </location>
</feature>
<evidence type="ECO:0000313" key="3">
    <source>
        <dbReference type="Proteomes" id="UP000622552"/>
    </source>
</evidence>
<protein>
    <submittedName>
        <fullName evidence="2">Uncharacterized protein</fullName>
    </submittedName>
</protein>
<keyword evidence="1" id="KW-1133">Transmembrane helix</keyword>
<keyword evidence="1" id="KW-0812">Transmembrane</keyword>
<comment type="caution">
    <text evidence="2">The sequence shown here is derived from an EMBL/GenBank/DDBJ whole genome shotgun (WGS) entry which is preliminary data.</text>
</comment>
<keyword evidence="1" id="KW-0472">Membrane</keyword>
<feature type="transmembrane region" description="Helical" evidence="1">
    <location>
        <begin position="246"/>
        <end position="266"/>
    </location>
</feature>
<feature type="transmembrane region" description="Helical" evidence="1">
    <location>
        <begin position="118"/>
        <end position="139"/>
    </location>
</feature>
<feature type="transmembrane region" description="Helical" evidence="1">
    <location>
        <begin position="146"/>
        <end position="164"/>
    </location>
</feature>
<feature type="transmembrane region" description="Helical" evidence="1">
    <location>
        <begin position="217"/>
        <end position="234"/>
    </location>
</feature>
<evidence type="ECO:0000256" key="1">
    <source>
        <dbReference type="SAM" id="Phobius"/>
    </source>
</evidence>
<feature type="transmembrane region" description="Helical" evidence="1">
    <location>
        <begin position="194"/>
        <end position="211"/>
    </location>
</feature>
<feature type="transmembrane region" description="Helical" evidence="1">
    <location>
        <begin position="27"/>
        <end position="46"/>
    </location>
</feature>
<sequence>MRVQDVPTAETSPAPSPAKPRRIRYDLGVLAVYLLGALGLTMRLWADLDNRVLASFPPDQYLFEFFLSHSARVLTHLENPLFTHILNAPDGVNVMANTATFAITLPLVPVTLAFGPHVGFAAMVTLAPFLTAFGWYLLFSRKLVSSRFAAAVGGAFCGFAPGIVAQDNVHPNLAMHFVVPFIVWQLLRLRDGARVWTTGLLLGALVVYQFFINEEILLLTALGCLGFTGIWALYNRAEAQRVIKRFVGGLVVAGVFAFALLAYPMWFQFFGPQHYHGFGDFVHLFGADVYSFTAFPTHSLGGSPDSVLLANNVVEETTFFGWPLVVMALVWAAMLWRRTEVKAATITAAVFTVGSLGSHLHIGGVLTKIPAPWYLVSHLPLLDSVIASRLTLAIIPWFGMLIALVLARLLREEPGARMRMFGLAGVAVALIPLIPTPLAATVRPPVPPFVSSGEWRSYVDADHSLVMLPVPYASVGIAAVQWAAAAKAEFAITGGYFLVPNPDTPDGQGMFGPPLRPTSKMFYRLATDGRTTVITEQDRVNARVDLRYWRAAVVVLSPQEKRAAQYKEMMVDLLGVEPQMKGGVWLWDVRELTR</sequence>
<organism evidence="2 3">
    <name type="scientific">Longispora fulva</name>
    <dbReference type="NCBI Taxonomy" id="619741"/>
    <lineage>
        <taxon>Bacteria</taxon>
        <taxon>Bacillati</taxon>
        <taxon>Actinomycetota</taxon>
        <taxon>Actinomycetes</taxon>
        <taxon>Micromonosporales</taxon>
        <taxon>Micromonosporaceae</taxon>
        <taxon>Longispora</taxon>
    </lineage>
</organism>
<dbReference type="AlphaFoldDB" id="A0A8J7GJZ5"/>
<gene>
    <name evidence="2" type="ORF">IW245_004202</name>
</gene>
<accession>A0A8J7GJZ5</accession>
<dbReference type="Proteomes" id="UP000622552">
    <property type="component" value="Unassembled WGS sequence"/>
</dbReference>
<feature type="transmembrane region" description="Helical" evidence="1">
    <location>
        <begin position="319"/>
        <end position="336"/>
    </location>
</feature>
<feature type="transmembrane region" description="Helical" evidence="1">
    <location>
        <begin position="386"/>
        <end position="409"/>
    </location>
</feature>
<reference evidence="2" key="1">
    <citation type="submission" date="2020-11" db="EMBL/GenBank/DDBJ databases">
        <title>Sequencing the genomes of 1000 actinobacteria strains.</title>
        <authorList>
            <person name="Klenk H.-P."/>
        </authorList>
    </citation>
    <scope>NUCLEOTIDE SEQUENCE</scope>
    <source>
        <strain evidence="2">DSM 45356</strain>
    </source>
</reference>
<keyword evidence="3" id="KW-1185">Reference proteome</keyword>
<dbReference type="EMBL" id="JADOUF010000001">
    <property type="protein sequence ID" value="MBG6138008.1"/>
    <property type="molecule type" value="Genomic_DNA"/>
</dbReference>
<feature type="transmembrane region" description="Helical" evidence="1">
    <location>
        <begin position="170"/>
        <end position="187"/>
    </location>
</feature>